<evidence type="ECO:0000313" key="1">
    <source>
        <dbReference type="EMBL" id="NOJ25207.1"/>
    </source>
</evidence>
<gene>
    <name evidence="1" type="ORF">F0238_21010</name>
</gene>
<dbReference type="RefSeq" id="WP_171353703.1">
    <property type="nucleotide sequence ID" value="NZ_VTXP01000015.1"/>
</dbReference>
<dbReference type="EMBL" id="VTXP01000015">
    <property type="protein sequence ID" value="NOJ25207.1"/>
    <property type="molecule type" value="Genomic_DNA"/>
</dbReference>
<reference evidence="1 2" key="1">
    <citation type="submission" date="2019-09" db="EMBL/GenBank/DDBJ databases">
        <title>Draft genome sequencing and comparative genomics of hatchery-associated Vibrios.</title>
        <authorList>
            <person name="Kehlet-Delgado H."/>
            <person name="Mueller R.S."/>
        </authorList>
    </citation>
    <scope>NUCLEOTIDE SEQUENCE [LARGE SCALE GENOMIC DNA]</scope>
    <source>
        <strain evidence="1 2">09-121-3</strain>
    </source>
</reference>
<organism evidence="1 2">
    <name type="scientific">Vibrio coralliilyticus</name>
    <dbReference type="NCBI Taxonomy" id="190893"/>
    <lineage>
        <taxon>Bacteria</taxon>
        <taxon>Pseudomonadati</taxon>
        <taxon>Pseudomonadota</taxon>
        <taxon>Gammaproteobacteria</taxon>
        <taxon>Vibrionales</taxon>
        <taxon>Vibrionaceae</taxon>
        <taxon>Vibrio</taxon>
    </lineage>
</organism>
<protein>
    <submittedName>
        <fullName evidence="1">Uncharacterized protein</fullName>
    </submittedName>
</protein>
<name>A0AAP7DFS9_9VIBR</name>
<dbReference type="AlphaFoldDB" id="A0AAP7DFS9"/>
<sequence>MSKTVFCQCDKCQRDIHVGETMVTLSKQTERIENESTVQPMNVNVVGTWCEDCAESVTFH</sequence>
<comment type="caution">
    <text evidence="1">The sequence shown here is derived from an EMBL/GenBank/DDBJ whole genome shotgun (WGS) entry which is preliminary data.</text>
</comment>
<evidence type="ECO:0000313" key="2">
    <source>
        <dbReference type="Proteomes" id="UP000576645"/>
    </source>
</evidence>
<proteinExistence type="predicted"/>
<accession>A0AAP7DFS9</accession>
<dbReference type="Proteomes" id="UP000576645">
    <property type="component" value="Unassembled WGS sequence"/>
</dbReference>